<gene>
    <name evidence="3" type="ORF">C7M71_014845</name>
</gene>
<protein>
    <submittedName>
        <fullName evidence="3">DUF2637 domain-containing protein</fullName>
    </submittedName>
</protein>
<reference evidence="4" key="1">
    <citation type="submission" date="2018-07" db="EMBL/GenBank/DDBJ databases">
        <title>Streptacidiphilus bronchialis DSM 106435 chromosome.</title>
        <authorList>
            <person name="Batra D."/>
            <person name="Gulvik C.A."/>
        </authorList>
    </citation>
    <scope>NUCLEOTIDE SEQUENCE [LARGE SCALE GENOMIC DNA]</scope>
    <source>
        <strain evidence="4">DSM 106435</strain>
    </source>
</reference>
<dbReference type="OrthoDB" id="4059373at2"/>
<feature type="region of interest" description="Disordered" evidence="1">
    <location>
        <begin position="165"/>
        <end position="196"/>
    </location>
</feature>
<sequence>MPARGQATPGAPHVTTIAIPPAHTPPVRATIYDRLAVALLGVLGFVLSYDALRQMAAATHVRGPLTYLFPITIDGFIAYGVRALLVLRAARWPARAYVWTLFAGATATSVWANALHAIRLNQLPAGGSGLRLSNTVVGVLSTLAPLALAGAVHLYILVARHGGQSASPSPAPSADAVASDHDADPRPEQAEDRSDDNALLTLLSAAGLLPDEWSGALPGPQSAEAADQPIGTGDAPADEPTEPAEPSDETRAGNPGATAQDKPIGRPPGAPMERLVEVGLQAAIAHGRLTRAIVEQAVREAGLPLGSTRFTELMKQLRLAWDGEQGRQDPEAD</sequence>
<dbReference type="Proteomes" id="UP000249340">
    <property type="component" value="Chromosome"/>
</dbReference>
<accession>A0A345SXR1</accession>
<dbReference type="InterPro" id="IPR021235">
    <property type="entry name" value="DUF2637"/>
</dbReference>
<dbReference type="Pfam" id="PF10935">
    <property type="entry name" value="DUF2637"/>
    <property type="match status" value="1"/>
</dbReference>
<keyword evidence="2" id="KW-0812">Transmembrane</keyword>
<proteinExistence type="predicted"/>
<feature type="compositionally biased region" description="Low complexity" evidence="1">
    <location>
        <begin position="165"/>
        <end position="177"/>
    </location>
</feature>
<dbReference type="KEGG" id="stri:C7M71_014845"/>
<feature type="compositionally biased region" description="Basic and acidic residues" evidence="1">
    <location>
        <begin position="178"/>
        <end position="196"/>
    </location>
</feature>
<feature type="region of interest" description="Disordered" evidence="1">
    <location>
        <begin position="211"/>
        <end position="271"/>
    </location>
</feature>
<dbReference type="EMBL" id="CP031264">
    <property type="protein sequence ID" value="AXI78516.1"/>
    <property type="molecule type" value="Genomic_DNA"/>
</dbReference>
<evidence type="ECO:0000256" key="1">
    <source>
        <dbReference type="SAM" id="MobiDB-lite"/>
    </source>
</evidence>
<keyword evidence="2" id="KW-1133">Transmembrane helix</keyword>
<evidence type="ECO:0000313" key="3">
    <source>
        <dbReference type="EMBL" id="AXI78516.1"/>
    </source>
</evidence>
<dbReference type="AlphaFoldDB" id="A0A345SXR1"/>
<feature type="transmembrane region" description="Helical" evidence="2">
    <location>
        <begin position="138"/>
        <end position="158"/>
    </location>
</feature>
<organism evidence="3 4">
    <name type="scientific">Peterkaempfera bronchialis</name>
    <dbReference type="NCBI Taxonomy" id="2126346"/>
    <lineage>
        <taxon>Bacteria</taxon>
        <taxon>Bacillati</taxon>
        <taxon>Actinomycetota</taxon>
        <taxon>Actinomycetes</taxon>
        <taxon>Kitasatosporales</taxon>
        <taxon>Streptomycetaceae</taxon>
        <taxon>Peterkaempfera</taxon>
    </lineage>
</organism>
<keyword evidence="2" id="KW-0472">Membrane</keyword>
<feature type="transmembrane region" description="Helical" evidence="2">
    <location>
        <begin position="97"/>
        <end position="118"/>
    </location>
</feature>
<feature type="transmembrane region" description="Helical" evidence="2">
    <location>
        <begin position="64"/>
        <end position="85"/>
    </location>
</feature>
<evidence type="ECO:0000256" key="2">
    <source>
        <dbReference type="SAM" id="Phobius"/>
    </source>
</evidence>
<name>A0A345SXR1_9ACTN</name>
<keyword evidence="4" id="KW-1185">Reference proteome</keyword>
<feature type="transmembrane region" description="Helical" evidence="2">
    <location>
        <begin position="35"/>
        <end position="52"/>
    </location>
</feature>
<feature type="compositionally biased region" description="Acidic residues" evidence="1">
    <location>
        <begin position="236"/>
        <end position="247"/>
    </location>
</feature>
<evidence type="ECO:0000313" key="4">
    <source>
        <dbReference type="Proteomes" id="UP000249340"/>
    </source>
</evidence>